<sequence>MTQLVFIENNKAVTDSLTVADVFKKSHDKVIRDIEVQIEKLNLANEKEFSLSNFGESTYTNERGRQYRKINLSEDAFTLVAMSYVTPEAMKMKVKFIQEFKRMREQIENNKVKILDDRQIRIESMRLTLETAERQDEMQKVLGHHDRKILELEHKVEEQITLTSGEQRRLQKGIATKVYEICNDPDSRPSLFRELHREIKDRFGVASYKDLKKKELQTALRYINSWVPRKAS</sequence>
<gene>
    <name evidence="3" type="ORF">AN957_02830</name>
</gene>
<dbReference type="EMBL" id="LJIX01000006">
    <property type="protein sequence ID" value="KQL17651.1"/>
    <property type="molecule type" value="Genomic_DNA"/>
</dbReference>
<evidence type="ECO:0000313" key="4">
    <source>
        <dbReference type="Proteomes" id="UP000050996"/>
    </source>
</evidence>
<dbReference type="Proteomes" id="UP000050996">
    <property type="component" value="Unassembled WGS sequence"/>
</dbReference>
<dbReference type="STRING" id="1637975.AN957_02830"/>
<proteinExistence type="predicted"/>
<dbReference type="AlphaFoldDB" id="A0A0Q3VFE5"/>
<keyword evidence="4" id="KW-1185">Reference proteome</keyword>
<protein>
    <recommendedName>
        <fullName evidence="2">ORF6C domain-containing protein</fullName>
    </recommendedName>
</protein>
<comment type="caution">
    <text evidence="3">The sequence shown here is derived from an EMBL/GenBank/DDBJ whole genome shotgun (WGS) entry which is preliminary data.</text>
</comment>
<organism evidence="3 4">
    <name type="scientific">Cytobacillus solani</name>
    <dbReference type="NCBI Taxonomy" id="1637975"/>
    <lineage>
        <taxon>Bacteria</taxon>
        <taxon>Bacillati</taxon>
        <taxon>Bacillota</taxon>
        <taxon>Bacilli</taxon>
        <taxon>Bacillales</taxon>
        <taxon>Bacillaceae</taxon>
        <taxon>Cytobacillus</taxon>
    </lineage>
</organism>
<dbReference type="RefSeq" id="WP_056682080.1">
    <property type="nucleotide sequence ID" value="NZ_LJIX01000006.1"/>
</dbReference>
<accession>A0A0Q3VFE5</accession>
<dbReference type="Pfam" id="PF09669">
    <property type="entry name" value="Phage_pRha"/>
    <property type="match status" value="1"/>
</dbReference>
<name>A0A0Q3VFE5_9BACI</name>
<evidence type="ECO:0000256" key="1">
    <source>
        <dbReference type="SAM" id="Coils"/>
    </source>
</evidence>
<evidence type="ECO:0000259" key="2">
    <source>
        <dbReference type="Pfam" id="PF10552"/>
    </source>
</evidence>
<dbReference type="PATRIC" id="fig|1637975.4.peg.224"/>
<dbReference type="InterPro" id="IPR018878">
    <property type="entry name" value="ORF6C_dom"/>
</dbReference>
<evidence type="ECO:0000313" key="3">
    <source>
        <dbReference type="EMBL" id="KQL17651.1"/>
    </source>
</evidence>
<keyword evidence="1" id="KW-0175">Coiled coil</keyword>
<dbReference type="Pfam" id="PF10552">
    <property type="entry name" value="ORF6C"/>
    <property type="match status" value="1"/>
</dbReference>
<dbReference type="InterPro" id="IPR014054">
    <property type="entry name" value="Phage_regulatory_Rha"/>
</dbReference>
<feature type="coiled-coil region" evidence="1">
    <location>
        <begin position="97"/>
        <end position="135"/>
    </location>
</feature>
<reference evidence="3 4" key="1">
    <citation type="submission" date="2015-09" db="EMBL/GenBank/DDBJ databases">
        <title>Genome sequencing project for genomic taxonomy and phylogenomics of Bacillus-like bacteria.</title>
        <authorList>
            <person name="Liu B."/>
            <person name="Wang J."/>
            <person name="Zhu Y."/>
            <person name="Liu G."/>
            <person name="Chen Q."/>
            <person name="Chen Z."/>
            <person name="Lan J."/>
            <person name="Che J."/>
            <person name="Ge C."/>
            <person name="Shi H."/>
            <person name="Pan Z."/>
            <person name="Liu X."/>
        </authorList>
    </citation>
    <scope>NUCLEOTIDE SEQUENCE [LARGE SCALE GENOMIC DNA]</scope>
    <source>
        <strain evidence="3 4">FJAT-18043</strain>
    </source>
</reference>
<dbReference type="NCBIfam" id="TIGR02681">
    <property type="entry name" value="phage_pRha"/>
    <property type="match status" value="1"/>
</dbReference>
<feature type="domain" description="ORF6C" evidence="2">
    <location>
        <begin position="138"/>
        <end position="229"/>
    </location>
</feature>